<name>A0AAV1DAY6_OLDCO</name>
<dbReference type="InterPro" id="IPR001148">
    <property type="entry name" value="CA_dom"/>
</dbReference>
<evidence type="ECO:0000256" key="5">
    <source>
        <dbReference type="ARBA" id="ARBA00022833"/>
    </source>
</evidence>
<keyword evidence="12" id="KW-1185">Reference proteome</keyword>
<dbReference type="GO" id="GO:0006730">
    <property type="term" value="P:one-carbon metabolic process"/>
    <property type="evidence" value="ECO:0007669"/>
    <property type="project" value="TreeGrafter"/>
</dbReference>
<keyword evidence="7 9" id="KW-0456">Lyase</keyword>
<dbReference type="InterPro" id="IPR023561">
    <property type="entry name" value="Carbonic_anhydrase_a-class"/>
</dbReference>
<proteinExistence type="inferred from homology"/>
<comment type="catalytic activity">
    <reaction evidence="8 9">
        <text>hydrogencarbonate + H(+) = CO2 + H2O</text>
        <dbReference type="Rhea" id="RHEA:10748"/>
        <dbReference type="ChEBI" id="CHEBI:15377"/>
        <dbReference type="ChEBI" id="CHEBI:15378"/>
        <dbReference type="ChEBI" id="CHEBI:16526"/>
        <dbReference type="ChEBI" id="CHEBI:17544"/>
        <dbReference type="EC" id="4.2.1.1"/>
    </reaction>
</comment>
<dbReference type="Gene3D" id="3.10.200.10">
    <property type="entry name" value="Alpha carbonic anhydrase"/>
    <property type="match status" value="1"/>
</dbReference>
<dbReference type="InterPro" id="IPR018338">
    <property type="entry name" value="Carbonic_anhydrase_a-class_CS"/>
</dbReference>
<dbReference type="PROSITE" id="PS00162">
    <property type="entry name" value="ALPHA_CA_1"/>
    <property type="match status" value="1"/>
</dbReference>
<dbReference type="EMBL" id="OX459122">
    <property type="protein sequence ID" value="CAI9105040.1"/>
    <property type="molecule type" value="Genomic_DNA"/>
</dbReference>
<gene>
    <name evidence="11" type="ORF">OLC1_LOCUS13828</name>
</gene>
<sequence>MKTLGSKILKFYSSLIILVLLASHQLRAHEVDVESEFSYDEEDNLGPGNWGKIKPEWSLCSNGTMQSPIDLMNERVDVVSNLGQLHRDYKPSNTTLTNRGHDMMLSWVGDAGHIHINGTLYPLRQTHWHSPSEHSINGKRYDLEVHMVHQTPEEKIAVIGIIYKIGRPDPFLPMIENDMKALAHTTDLEKAVGILDPKQIKLGSRKYYRYIGSLTTPPCHQNVIWTIGKKVRTVSRHQLKMIREAAHERTNARPIQPLNQRRVKMYRPNVEEDD</sequence>
<feature type="signal peptide" evidence="9">
    <location>
        <begin position="1"/>
        <end position="28"/>
    </location>
</feature>
<evidence type="ECO:0000256" key="4">
    <source>
        <dbReference type="ARBA" id="ARBA00022729"/>
    </source>
</evidence>
<evidence type="ECO:0000256" key="7">
    <source>
        <dbReference type="ARBA" id="ARBA00023239"/>
    </source>
</evidence>
<dbReference type="CDD" id="cd03124">
    <property type="entry name" value="alpha_CA_prokaryotic_like"/>
    <property type="match status" value="1"/>
</dbReference>
<dbReference type="PROSITE" id="PS51144">
    <property type="entry name" value="ALPHA_CA_2"/>
    <property type="match status" value="1"/>
</dbReference>
<dbReference type="GO" id="GO:0004089">
    <property type="term" value="F:carbonate dehydratase activity"/>
    <property type="evidence" value="ECO:0007669"/>
    <property type="project" value="UniProtKB-UniRule"/>
</dbReference>
<keyword evidence="3 9" id="KW-0479">Metal-binding</keyword>
<comment type="cofactor">
    <cofactor evidence="1 9">
        <name>Zn(2+)</name>
        <dbReference type="ChEBI" id="CHEBI:29105"/>
    </cofactor>
</comment>
<comment type="function">
    <text evidence="9">Reversible hydration of carbon dioxide.</text>
</comment>
<dbReference type="EC" id="4.2.1.1" evidence="2 9"/>
<evidence type="ECO:0000313" key="11">
    <source>
        <dbReference type="EMBL" id="CAI9105040.1"/>
    </source>
</evidence>
<evidence type="ECO:0000256" key="9">
    <source>
        <dbReference type="RuleBase" id="RU367011"/>
    </source>
</evidence>
<dbReference type="GO" id="GO:0008270">
    <property type="term" value="F:zinc ion binding"/>
    <property type="evidence" value="ECO:0007669"/>
    <property type="project" value="UniProtKB-UniRule"/>
</dbReference>
<dbReference type="Proteomes" id="UP001161247">
    <property type="component" value="Chromosome 5"/>
</dbReference>
<evidence type="ECO:0000256" key="3">
    <source>
        <dbReference type="ARBA" id="ARBA00022723"/>
    </source>
</evidence>
<feature type="chain" id="PRO_5043112736" description="Carbonic anhydrase" evidence="9">
    <location>
        <begin position="29"/>
        <end position="274"/>
    </location>
</feature>
<dbReference type="FunFam" id="3.10.200.10:FF:000007">
    <property type="entry name" value="Alpha carbonic anhydrase 3"/>
    <property type="match status" value="1"/>
</dbReference>
<evidence type="ECO:0000256" key="8">
    <source>
        <dbReference type="ARBA" id="ARBA00048348"/>
    </source>
</evidence>
<dbReference type="InterPro" id="IPR036398">
    <property type="entry name" value="CA_dom_sf"/>
</dbReference>
<dbReference type="Pfam" id="PF00194">
    <property type="entry name" value="Carb_anhydrase"/>
    <property type="match status" value="1"/>
</dbReference>
<evidence type="ECO:0000256" key="2">
    <source>
        <dbReference type="ARBA" id="ARBA00012925"/>
    </source>
</evidence>
<protein>
    <recommendedName>
        <fullName evidence="2 9">Carbonic anhydrase</fullName>
        <ecNumber evidence="2 9">4.2.1.1</ecNumber>
    </recommendedName>
</protein>
<dbReference type="PANTHER" id="PTHR18952">
    <property type="entry name" value="CARBONIC ANHYDRASE"/>
    <property type="match status" value="1"/>
</dbReference>
<dbReference type="SMART" id="SM01057">
    <property type="entry name" value="Carb_anhydrase"/>
    <property type="match status" value="1"/>
</dbReference>
<keyword evidence="6" id="KW-0325">Glycoprotein</keyword>
<dbReference type="PANTHER" id="PTHR18952:SF208">
    <property type="entry name" value="CARBONIC ANHYDRASE XA-RELATED"/>
    <property type="match status" value="1"/>
</dbReference>
<evidence type="ECO:0000313" key="12">
    <source>
        <dbReference type="Proteomes" id="UP001161247"/>
    </source>
</evidence>
<dbReference type="AlphaFoldDB" id="A0AAV1DAY6"/>
<evidence type="ECO:0000256" key="1">
    <source>
        <dbReference type="ARBA" id="ARBA00001947"/>
    </source>
</evidence>
<accession>A0AAV1DAY6</accession>
<organism evidence="11 12">
    <name type="scientific">Oldenlandia corymbosa var. corymbosa</name>
    <dbReference type="NCBI Taxonomy" id="529605"/>
    <lineage>
        <taxon>Eukaryota</taxon>
        <taxon>Viridiplantae</taxon>
        <taxon>Streptophyta</taxon>
        <taxon>Embryophyta</taxon>
        <taxon>Tracheophyta</taxon>
        <taxon>Spermatophyta</taxon>
        <taxon>Magnoliopsida</taxon>
        <taxon>eudicotyledons</taxon>
        <taxon>Gunneridae</taxon>
        <taxon>Pentapetalae</taxon>
        <taxon>asterids</taxon>
        <taxon>lamiids</taxon>
        <taxon>Gentianales</taxon>
        <taxon>Rubiaceae</taxon>
        <taxon>Rubioideae</taxon>
        <taxon>Spermacoceae</taxon>
        <taxon>Hedyotis-Oldenlandia complex</taxon>
        <taxon>Oldenlandia</taxon>
    </lineage>
</organism>
<evidence type="ECO:0000259" key="10">
    <source>
        <dbReference type="PROSITE" id="PS51144"/>
    </source>
</evidence>
<keyword evidence="4 9" id="KW-0732">Signal</keyword>
<dbReference type="SUPFAM" id="SSF51069">
    <property type="entry name" value="Carbonic anhydrase"/>
    <property type="match status" value="1"/>
</dbReference>
<dbReference type="InterPro" id="IPR041891">
    <property type="entry name" value="Alpha_CA_prokaryot-like"/>
</dbReference>
<keyword evidence="5 9" id="KW-0862">Zinc</keyword>
<reference evidence="11" key="1">
    <citation type="submission" date="2023-03" db="EMBL/GenBank/DDBJ databases">
        <authorList>
            <person name="Julca I."/>
        </authorList>
    </citation>
    <scope>NUCLEOTIDE SEQUENCE</scope>
</reference>
<comment type="similarity">
    <text evidence="9">Belongs to the alpha-carbonic anhydrase family.</text>
</comment>
<feature type="domain" description="Alpha-carbonic anhydrase" evidence="10">
    <location>
        <begin position="35"/>
        <end position="267"/>
    </location>
</feature>
<evidence type="ECO:0000256" key="6">
    <source>
        <dbReference type="ARBA" id="ARBA00023180"/>
    </source>
</evidence>